<comment type="caution">
    <text evidence="2">The sequence shown here is derived from an EMBL/GenBank/DDBJ whole genome shotgun (WGS) entry which is preliminary data.</text>
</comment>
<dbReference type="Proteomes" id="UP001142489">
    <property type="component" value="Unassembled WGS sequence"/>
</dbReference>
<evidence type="ECO:0000313" key="3">
    <source>
        <dbReference type="Proteomes" id="UP001142489"/>
    </source>
</evidence>
<reference evidence="2" key="1">
    <citation type="journal article" date="2023" name="DNA Res.">
        <title>Chromosome-level genome assembly of Phrynocephalus forsythii using third-generation DNA sequencing and Hi-C analysis.</title>
        <authorList>
            <person name="Qi Y."/>
            <person name="Zhao W."/>
            <person name="Zhao Y."/>
            <person name="Niu C."/>
            <person name="Cao S."/>
            <person name="Zhang Y."/>
        </authorList>
    </citation>
    <scope>NUCLEOTIDE SEQUENCE</scope>
    <source>
        <tissue evidence="2">Muscle</tissue>
    </source>
</reference>
<organism evidence="2 3">
    <name type="scientific">Phrynocephalus forsythii</name>
    <dbReference type="NCBI Taxonomy" id="171643"/>
    <lineage>
        <taxon>Eukaryota</taxon>
        <taxon>Metazoa</taxon>
        <taxon>Chordata</taxon>
        <taxon>Craniata</taxon>
        <taxon>Vertebrata</taxon>
        <taxon>Euteleostomi</taxon>
        <taxon>Lepidosauria</taxon>
        <taxon>Squamata</taxon>
        <taxon>Bifurcata</taxon>
        <taxon>Unidentata</taxon>
        <taxon>Episquamata</taxon>
        <taxon>Toxicofera</taxon>
        <taxon>Iguania</taxon>
        <taxon>Acrodonta</taxon>
        <taxon>Agamidae</taxon>
        <taxon>Agaminae</taxon>
        <taxon>Phrynocephalus</taxon>
    </lineage>
</organism>
<dbReference type="EMBL" id="JAPFRF010000022">
    <property type="protein sequence ID" value="KAJ7305136.1"/>
    <property type="molecule type" value="Genomic_DNA"/>
</dbReference>
<proteinExistence type="predicted"/>
<dbReference type="AlphaFoldDB" id="A0A9Q1AQR9"/>
<feature type="region of interest" description="Disordered" evidence="1">
    <location>
        <begin position="13"/>
        <end position="37"/>
    </location>
</feature>
<gene>
    <name evidence="2" type="ORF">JRQ81_011013</name>
</gene>
<evidence type="ECO:0000313" key="2">
    <source>
        <dbReference type="EMBL" id="KAJ7305136.1"/>
    </source>
</evidence>
<evidence type="ECO:0000256" key="1">
    <source>
        <dbReference type="SAM" id="MobiDB-lite"/>
    </source>
</evidence>
<protein>
    <submittedName>
        <fullName evidence="2">Uncharacterized protein</fullName>
    </submittedName>
</protein>
<accession>A0A9Q1AQR9</accession>
<name>A0A9Q1AQR9_9SAUR</name>
<keyword evidence="3" id="KW-1185">Reference proteome</keyword>
<sequence>MWAPTAPAVVPVAGLESQRSHTSPAMGTPVHSAFSGKPSSKALRSLCARRWKSLQSTFARKPWLLLRVKAGSHRITVPEHIHVNNFDYGEEEKNSLLPAPVCLLSVSNYESRQHIQC</sequence>